<sequence precursor="true">MNLHFFAAIIACRNAVSLGVLILFAVLPGTVRGDWQDADLDSVARFVSSHCVDCHASGDAVGNFDIEAIPLSVAELNLADFDTAPWERILRRIDTRQMPPPDADRPAEAEYVAAAEALGRILAERAEVFPRTGKVAAIRRMTRMEYQNAIRDLLGVSIDAASYLPKDEASHGFDNITVGELSPTHLNRYLSAAQAISRASLGGIGNGPSGVTIRVPADRSQEDHVAGLPFGTRGGTRFEHLFPQTGEYEFELKLTRDRDEKVEGLFQSHDIDVLVDREPLHRFTVHPPGKTAGSNRNDYTHVDSHLRCRVQIDAGLRSVGVTFPKTFASLVESKRQPFDASFNRHRHPRRTPAIYQISIVGPFNGKGPGNTLSRRMIFGDSGVPQATDRDQAKSILAKVARIAYRRNLDEQDLTVLMRFFDLESDVGFEAGIESGIAAILVNPNFLFRVEQTPAVEEGAAVGFISDFELASRLSYFLWSSLPDERLLQLAESQQLHKRDVLRTEVERMLLDDRSRSLVDNFASQWLYLQNLESITPDLRLFPDFDDNLRQAFQQETKHLFLQVLRDDRSVLDLIRSKHTFLNERLATHYGIAGVTGSEFRRVELDGNSHRGGILRHGSILMVTSYATRTSPTIRGNWVLENIFGTPAPPPPPDIPNLKEMSSVKASTVRERLAVHRQNPACASCHDRIDPVGFALENFDAVGRWRTFEGTLAVDSRGALPDGSEVLSVDDLENGIVNRPTIFARTLTEKLMTFALGRSVEAADGPAVRQVVQNAARQNYRFSSLLTEIVLSDPFRLRSTVEP</sequence>
<gene>
    <name evidence="6" type="ORF">FF011L_17170</name>
</gene>
<evidence type="ECO:0000313" key="7">
    <source>
        <dbReference type="Proteomes" id="UP000320672"/>
    </source>
</evidence>
<evidence type="ECO:0000259" key="2">
    <source>
        <dbReference type="Pfam" id="PF07626"/>
    </source>
</evidence>
<feature type="domain" description="DUF1592" evidence="4">
    <location>
        <begin position="464"/>
        <end position="591"/>
    </location>
</feature>
<dbReference type="InterPro" id="IPR013036">
    <property type="entry name" value="DUF1587"/>
</dbReference>
<feature type="domain" description="DUF1585" evidence="1">
    <location>
        <begin position="721"/>
        <end position="794"/>
    </location>
</feature>
<name>A0A517MDK2_9BACT</name>
<keyword evidence="7" id="KW-1185">Reference proteome</keyword>
<proteinExistence type="predicted"/>
<dbReference type="Pfam" id="PF07626">
    <property type="entry name" value="PSD3"/>
    <property type="match status" value="1"/>
</dbReference>
<dbReference type="Proteomes" id="UP000320672">
    <property type="component" value="Chromosome"/>
</dbReference>
<dbReference type="InterPro" id="IPR011478">
    <property type="entry name" value="DUF1585"/>
</dbReference>
<evidence type="ECO:0000259" key="1">
    <source>
        <dbReference type="Pfam" id="PF07624"/>
    </source>
</evidence>
<protein>
    <recommendedName>
        <fullName evidence="8">Planctomycete cytochrome C</fullName>
    </recommendedName>
</protein>
<feature type="domain" description="DUF1595" evidence="5">
    <location>
        <begin position="392"/>
        <end position="450"/>
    </location>
</feature>
<dbReference type="RefSeq" id="WP_145351133.1">
    <property type="nucleotide sequence ID" value="NZ_CP036262.1"/>
</dbReference>
<evidence type="ECO:0000259" key="3">
    <source>
        <dbReference type="Pfam" id="PF07627"/>
    </source>
</evidence>
<dbReference type="InterPro" id="IPR013043">
    <property type="entry name" value="DUF1595"/>
</dbReference>
<feature type="domain" description="DUF1588" evidence="3">
    <location>
        <begin position="610"/>
        <end position="707"/>
    </location>
</feature>
<evidence type="ECO:0000259" key="5">
    <source>
        <dbReference type="Pfam" id="PF07637"/>
    </source>
</evidence>
<dbReference type="Pfam" id="PF07624">
    <property type="entry name" value="PSD2"/>
    <property type="match status" value="1"/>
</dbReference>
<dbReference type="AlphaFoldDB" id="A0A517MDK2"/>
<evidence type="ECO:0000259" key="4">
    <source>
        <dbReference type="Pfam" id="PF07631"/>
    </source>
</evidence>
<dbReference type="OrthoDB" id="175242at2"/>
<dbReference type="KEGG" id="rml:FF011L_17170"/>
<dbReference type="Pfam" id="PF07631">
    <property type="entry name" value="PSD4"/>
    <property type="match status" value="1"/>
</dbReference>
<reference evidence="6 7" key="1">
    <citation type="submission" date="2019-02" db="EMBL/GenBank/DDBJ databases">
        <title>Deep-cultivation of Planctomycetes and their phenomic and genomic characterization uncovers novel biology.</title>
        <authorList>
            <person name="Wiegand S."/>
            <person name="Jogler M."/>
            <person name="Boedeker C."/>
            <person name="Pinto D."/>
            <person name="Vollmers J."/>
            <person name="Rivas-Marin E."/>
            <person name="Kohn T."/>
            <person name="Peeters S.H."/>
            <person name="Heuer A."/>
            <person name="Rast P."/>
            <person name="Oberbeckmann S."/>
            <person name="Bunk B."/>
            <person name="Jeske O."/>
            <person name="Meyerdierks A."/>
            <person name="Storesund J.E."/>
            <person name="Kallscheuer N."/>
            <person name="Luecker S."/>
            <person name="Lage O.M."/>
            <person name="Pohl T."/>
            <person name="Merkel B.J."/>
            <person name="Hornburger P."/>
            <person name="Mueller R.-W."/>
            <person name="Bruemmer F."/>
            <person name="Labrenz M."/>
            <person name="Spormann A.M."/>
            <person name="Op den Camp H."/>
            <person name="Overmann J."/>
            <person name="Amann R."/>
            <person name="Jetten M.S.M."/>
            <person name="Mascher T."/>
            <person name="Medema M.H."/>
            <person name="Devos D.P."/>
            <person name="Kaster A.-K."/>
            <person name="Ovreas L."/>
            <person name="Rohde M."/>
            <person name="Galperin M.Y."/>
            <person name="Jogler C."/>
        </authorList>
    </citation>
    <scope>NUCLEOTIDE SEQUENCE [LARGE SCALE GENOMIC DNA]</scope>
    <source>
        <strain evidence="6 7">FF011L</strain>
    </source>
</reference>
<dbReference type="EMBL" id="CP036262">
    <property type="protein sequence ID" value="QDS92962.1"/>
    <property type="molecule type" value="Genomic_DNA"/>
</dbReference>
<organism evidence="6 7">
    <name type="scientific">Roseimaritima multifibrata</name>
    <dbReference type="NCBI Taxonomy" id="1930274"/>
    <lineage>
        <taxon>Bacteria</taxon>
        <taxon>Pseudomonadati</taxon>
        <taxon>Planctomycetota</taxon>
        <taxon>Planctomycetia</taxon>
        <taxon>Pirellulales</taxon>
        <taxon>Pirellulaceae</taxon>
        <taxon>Roseimaritima</taxon>
    </lineage>
</organism>
<dbReference type="InterPro" id="IPR013042">
    <property type="entry name" value="DUF1592"/>
</dbReference>
<dbReference type="InterPro" id="IPR013039">
    <property type="entry name" value="DUF1588"/>
</dbReference>
<accession>A0A517MDK2</accession>
<evidence type="ECO:0000313" key="6">
    <source>
        <dbReference type="EMBL" id="QDS92962.1"/>
    </source>
</evidence>
<dbReference type="Pfam" id="PF07627">
    <property type="entry name" value="PSCyt3"/>
    <property type="match status" value="1"/>
</dbReference>
<dbReference type="Pfam" id="PF07637">
    <property type="entry name" value="PSD5"/>
    <property type="match status" value="1"/>
</dbReference>
<feature type="domain" description="DUF1587" evidence="2">
    <location>
        <begin position="139"/>
        <end position="199"/>
    </location>
</feature>
<evidence type="ECO:0008006" key="8">
    <source>
        <dbReference type="Google" id="ProtNLM"/>
    </source>
</evidence>